<dbReference type="EMBL" id="JAWDJX010000033">
    <property type="protein sequence ID" value="KAK3050351.1"/>
    <property type="molecule type" value="Genomic_DNA"/>
</dbReference>
<keyword evidence="4" id="KW-1185">Reference proteome</keyword>
<proteinExistence type="predicted"/>
<dbReference type="InterPro" id="IPR036047">
    <property type="entry name" value="F-box-like_dom_sf"/>
</dbReference>
<sequence length="264" mass="29686">MSTTAMIPSEQADFAIYDVPEILQSIRIPHYKVFGSIGIVKAILLHLPHRDLLFSIKVSKLFRAAVDSSIPWQEKLFWVAKTDTGERSYHLEFNPFFFDKSGKRAAFWNDNLGDHMGMQIPISIRLHRVSFRATSQLSSCFRMLATQPPRMKATMMSSDPATLQHFTIRHEEEPDMPVTIYGLTKLIQERNLLEMNYPMSDGTFVVPDDPRFEEMGVSDTDQEGWTDDDSLSGGDGEDEDGQQELSGGQGGESGGADMTEQQGQ</sequence>
<feature type="compositionally biased region" description="Acidic residues" evidence="1">
    <location>
        <begin position="220"/>
        <end position="242"/>
    </location>
</feature>
<feature type="region of interest" description="Disordered" evidence="1">
    <location>
        <begin position="204"/>
        <end position="264"/>
    </location>
</feature>
<dbReference type="AlphaFoldDB" id="A0AAJ0DAL3"/>
<reference evidence="3" key="1">
    <citation type="submission" date="2023-04" db="EMBL/GenBank/DDBJ databases">
        <title>Black Yeasts Isolated from many extreme environments.</title>
        <authorList>
            <person name="Coleine C."/>
            <person name="Stajich J.E."/>
            <person name="Selbmann L."/>
        </authorList>
    </citation>
    <scope>NUCLEOTIDE SEQUENCE</scope>
    <source>
        <strain evidence="3">CCFEE 5312</strain>
    </source>
</reference>
<dbReference type="Pfam" id="PF00646">
    <property type="entry name" value="F-box"/>
    <property type="match status" value="1"/>
</dbReference>
<dbReference type="Proteomes" id="UP001271007">
    <property type="component" value="Unassembled WGS sequence"/>
</dbReference>
<evidence type="ECO:0000313" key="4">
    <source>
        <dbReference type="Proteomes" id="UP001271007"/>
    </source>
</evidence>
<comment type="caution">
    <text evidence="3">The sequence shown here is derived from an EMBL/GenBank/DDBJ whole genome shotgun (WGS) entry which is preliminary data.</text>
</comment>
<evidence type="ECO:0000313" key="3">
    <source>
        <dbReference type="EMBL" id="KAK3050351.1"/>
    </source>
</evidence>
<accession>A0AAJ0DAL3</accession>
<evidence type="ECO:0000256" key="1">
    <source>
        <dbReference type="SAM" id="MobiDB-lite"/>
    </source>
</evidence>
<dbReference type="InterPro" id="IPR001810">
    <property type="entry name" value="F-box_dom"/>
</dbReference>
<dbReference type="SUPFAM" id="SSF81383">
    <property type="entry name" value="F-box domain"/>
    <property type="match status" value="1"/>
</dbReference>
<protein>
    <recommendedName>
        <fullName evidence="2">F-box domain-containing protein</fullName>
    </recommendedName>
</protein>
<feature type="domain" description="F-box" evidence="2">
    <location>
        <begin position="40"/>
        <end position="73"/>
    </location>
</feature>
<evidence type="ECO:0000259" key="2">
    <source>
        <dbReference type="Pfam" id="PF00646"/>
    </source>
</evidence>
<organism evidence="3 4">
    <name type="scientific">Extremus antarcticus</name>
    <dbReference type="NCBI Taxonomy" id="702011"/>
    <lineage>
        <taxon>Eukaryota</taxon>
        <taxon>Fungi</taxon>
        <taxon>Dikarya</taxon>
        <taxon>Ascomycota</taxon>
        <taxon>Pezizomycotina</taxon>
        <taxon>Dothideomycetes</taxon>
        <taxon>Dothideomycetidae</taxon>
        <taxon>Mycosphaerellales</taxon>
        <taxon>Extremaceae</taxon>
        <taxon>Extremus</taxon>
    </lineage>
</organism>
<gene>
    <name evidence="3" type="ORF">LTR09_008501</name>
</gene>
<name>A0AAJ0DAL3_9PEZI</name>